<accession>A0AAV2IH98</accession>
<reference evidence="2 3" key="1">
    <citation type="submission" date="2024-04" db="EMBL/GenBank/DDBJ databases">
        <authorList>
            <consortium name="Genoscope - CEA"/>
            <person name="William W."/>
        </authorList>
    </citation>
    <scope>NUCLEOTIDE SEQUENCE [LARGE SCALE GENOMIC DNA]</scope>
</reference>
<gene>
    <name evidence="2" type="ORF">GSLYS_00019768001</name>
</gene>
<feature type="compositionally biased region" description="Basic and acidic residues" evidence="1">
    <location>
        <begin position="108"/>
        <end position="117"/>
    </location>
</feature>
<feature type="compositionally biased region" description="Basic and acidic residues" evidence="1">
    <location>
        <begin position="65"/>
        <end position="79"/>
    </location>
</feature>
<dbReference type="EMBL" id="CAXITT010000805">
    <property type="protein sequence ID" value="CAL1546391.1"/>
    <property type="molecule type" value="Genomic_DNA"/>
</dbReference>
<organism evidence="2 3">
    <name type="scientific">Lymnaea stagnalis</name>
    <name type="common">Great pond snail</name>
    <name type="synonym">Helix stagnalis</name>
    <dbReference type="NCBI Taxonomy" id="6523"/>
    <lineage>
        <taxon>Eukaryota</taxon>
        <taxon>Metazoa</taxon>
        <taxon>Spiralia</taxon>
        <taxon>Lophotrochozoa</taxon>
        <taxon>Mollusca</taxon>
        <taxon>Gastropoda</taxon>
        <taxon>Heterobranchia</taxon>
        <taxon>Euthyneura</taxon>
        <taxon>Panpulmonata</taxon>
        <taxon>Hygrophila</taxon>
        <taxon>Lymnaeoidea</taxon>
        <taxon>Lymnaeidae</taxon>
        <taxon>Lymnaea</taxon>
    </lineage>
</organism>
<keyword evidence="3" id="KW-1185">Reference proteome</keyword>
<evidence type="ECO:0000256" key="1">
    <source>
        <dbReference type="SAM" id="MobiDB-lite"/>
    </source>
</evidence>
<evidence type="ECO:0000313" key="3">
    <source>
        <dbReference type="Proteomes" id="UP001497497"/>
    </source>
</evidence>
<dbReference type="AlphaFoldDB" id="A0AAV2IH98"/>
<name>A0AAV2IH98_LYMST</name>
<evidence type="ECO:0000313" key="2">
    <source>
        <dbReference type="EMBL" id="CAL1546391.1"/>
    </source>
</evidence>
<protein>
    <submittedName>
        <fullName evidence="2">Uncharacterized protein</fullName>
    </submittedName>
</protein>
<comment type="caution">
    <text evidence="2">The sequence shown here is derived from an EMBL/GenBank/DDBJ whole genome shotgun (WGS) entry which is preliminary data.</text>
</comment>
<feature type="region of interest" description="Disordered" evidence="1">
    <location>
        <begin position="64"/>
        <end position="83"/>
    </location>
</feature>
<dbReference type="Proteomes" id="UP001497497">
    <property type="component" value="Unassembled WGS sequence"/>
</dbReference>
<sequence>MEYEAKLLKASRQNADFLQQHHQVMNQDVIRKKMQHMKENYDREVASLKAQIVDLQQRLESTLIKSEDQNKNPSLEKQKQSKLKLLPHHYIFQEKQSGKRSGPFEPACRPDRKSSRP</sequence>
<proteinExistence type="predicted"/>
<feature type="region of interest" description="Disordered" evidence="1">
    <location>
        <begin position="93"/>
        <end position="117"/>
    </location>
</feature>